<dbReference type="Proteomes" id="UP000023806">
    <property type="component" value="Unassembled WGS sequence"/>
</dbReference>
<dbReference type="EMBL" id="JIDS01000002">
    <property type="protein sequence ID" value="EZK38474.1"/>
    <property type="molecule type" value="Genomic_DNA"/>
</dbReference>
<evidence type="ECO:0000313" key="2">
    <source>
        <dbReference type="EMBL" id="EZK38474.1"/>
    </source>
</evidence>
<reference evidence="2 3" key="1">
    <citation type="submission" date="2014-03" db="EMBL/GenBank/DDBJ databases">
        <title>The Genome Sequence of Francisella tularensis subsp. tularensis str. SCHU S4 substr. FSC043.</title>
        <authorList>
            <consortium name="The Broad Institute Genomics Platform"/>
            <consortium name="The Broad Institute Genome Sequencing Center for Infectious Disease"/>
            <person name="Chapman S.B."/>
            <person name="Guina T."/>
            <person name="Gelhaus C."/>
            <person name="Comer J."/>
            <person name="Sellati T."/>
            <person name="Sjostedt A."/>
            <person name="Young S.K."/>
            <person name="Zeng Q."/>
            <person name="Gargeya S."/>
            <person name="Abouelleil A."/>
            <person name="Alvarado L."/>
            <person name="Chapman S.B."/>
            <person name="Gainer-Dewar J."/>
            <person name="Goldberg J."/>
            <person name="Griggs A."/>
            <person name="Gujja S."/>
            <person name="Hansen M."/>
            <person name="Howarth C."/>
            <person name="Imamovic A."/>
            <person name="Larimer J."/>
            <person name="Murphy C."/>
            <person name="Naylor J."/>
            <person name="Pearson M."/>
            <person name="Poon T.W."/>
            <person name="Priest M."/>
            <person name="Roberts A."/>
            <person name="Saif S."/>
            <person name="Shea T."/>
            <person name="Sykes S."/>
            <person name="Wortman J."/>
            <person name="Nusbaum C."/>
            <person name="Birren B."/>
        </authorList>
    </citation>
    <scope>NUCLEOTIDE SEQUENCE [LARGE SCALE GENOMIC DNA]</scope>
    <source>
        <strain evidence="2 3">Schu S4</strain>
    </source>
</reference>
<organism evidence="2 3">
    <name type="scientific">Francisella tularensis subsp. tularensis str. SCHU S4 substr. FSC237</name>
    <dbReference type="NCBI Taxonomy" id="1341660"/>
    <lineage>
        <taxon>Bacteria</taxon>
        <taxon>Pseudomonadati</taxon>
        <taxon>Pseudomonadota</taxon>
        <taxon>Gammaproteobacteria</taxon>
        <taxon>Thiotrichales</taxon>
        <taxon>Francisellaceae</taxon>
        <taxon>Francisella</taxon>
    </lineage>
</organism>
<comment type="caution">
    <text evidence="2">The sequence shown here is derived from an EMBL/GenBank/DDBJ whole genome shotgun (WGS) entry which is preliminary data.</text>
</comment>
<dbReference type="RefSeq" id="WP_003023678.1">
    <property type="nucleotide sequence ID" value="NZ_KK211923.1"/>
</dbReference>
<proteinExistence type="predicted"/>
<name>A0AAD3G5Y4_FRATT</name>
<evidence type="ECO:0000313" key="3">
    <source>
        <dbReference type="Proteomes" id="UP000023806"/>
    </source>
</evidence>
<evidence type="ECO:0000256" key="1">
    <source>
        <dbReference type="SAM" id="MobiDB-lite"/>
    </source>
</evidence>
<protein>
    <submittedName>
        <fullName evidence="2">Uncharacterized protein</fullName>
    </submittedName>
</protein>
<sequence>MNEMKIKAASVCNDSKTIKKTWQTPMLSTQHQESESIEGKAPAGNEQFGTQGLS</sequence>
<accession>A0AAD3G5Y4</accession>
<feature type="compositionally biased region" description="Polar residues" evidence="1">
    <location>
        <begin position="22"/>
        <end position="31"/>
    </location>
</feature>
<gene>
    <name evidence="2" type="ORF">P250_03240</name>
</gene>
<feature type="region of interest" description="Disordered" evidence="1">
    <location>
        <begin position="22"/>
        <end position="54"/>
    </location>
</feature>
<dbReference type="AlphaFoldDB" id="A0AAD3G5Y4"/>